<name>A0ABV5KTV2_9BACL</name>
<dbReference type="InterPro" id="IPR050463">
    <property type="entry name" value="Gfo/Idh/MocA_oxidrdct_glycsds"/>
</dbReference>
<dbReference type="InterPro" id="IPR000683">
    <property type="entry name" value="Gfo/Idh/MocA-like_OxRdtase_N"/>
</dbReference>
<dbReference type="PANTHER" id="PTHR43818:SF11">
    <property type="entry name" value="BCDNA.GH03377"/>
    <property type="match status" value="1"/>
</dbReference>
<proteinExistence type="predicted"/>
<dbReference type="Proteomes" id="UP001589747">
    <property type="component" value="Unassembled WGS sequence"/>
</dbReference>
<evidence type="ECO:0000259" key="3">
    <source>
        <dbReference type="Pfam" id="PF22725"/>
    </source>
</evidence>
<dbReference type="SUPFAM" id="SSF51735">
    <property type="entry name" value="NAD(P)-binding Rossmann-fold domains"/>
    <property type="match status" value="1"/>
</dbReference>
<evidence type="ECO:0000256" key="1">
    <source>
        <dbReference type="ARBA" id="ARBA00023002"/>
    </source>
</evidence>
<organism evidence="4 5">
    <name type="scientific">Paenibacillus aurantiacus</name>
    <dbReference type="NCBI Taxonomy" id="1936118"/>
    <lineage>
        <taxon>Bacteria</taxon>
        <taxon>Bacillati</taxon>
        <taxon>Bacillota</taxon>
        <taxon>Bacilli</taxon>
        <taxon>Bacillales</taxon>
        <taxon>Paenibacillaceae</taxon>
        <taxon>Paenibacillus</taxon>
    </lineage>
</organism>
<dbReference type="InterPro" id="IPR036291">
    <property type="entry name" value="NAD(P)-bd_dom_sf"/>
</dbReference>
<dbReference type="Gene3D" id="3.40.50.720">
    <property type="entry name" value="NAD(P)-binding Rossmann-like Domain"/>
    <property type="match status" value="1"/>
</dbReference>
<keyword evidence="1" id="KW-0560">Oxidoreductase</keyword>
<dbReference type="RefSeq" id="WP_377498184.1">
    <property type="nucleotide sequence ID" value="NZ_JBHMDO010000034.1"/>
</dbReference>
<evidence type="ECO:0000313" key="5">
    <source>
        <dbReference type="Proteomes" id="UP001589747"/>
    </source>
</evidence>
<feature type="domain" description="Gfo/Idh/MocA-like oxidoreductase N-terminal" evidence="2">
    <location>
        <begin position="4"/>
        <end position="131"/>
    </location>
</feature>
<evidence type="ECO:0000259" key="2">
    <source>
        <dbReference type="Pfam" id="PF01408"/>
    </source>
</evidence>
<gene>
    <name evidence="4" type="ORF">ACFFSY_22240</name>
</gene>
<accession>A0ABV5KTV2</accession>
<dbReference type="EMBL" id="JBHMDO010000034">
    <property type="protein sequence ID" value="MFB9328664.1"/>
    <property type="molecule type" value="Genomic_DNA"/>
</dbReference>
<feature type="domain" description="GFO/IDH/MocA-like oxidoreductase" evidence="3">
    <location>
        <begin position="140"/>
        <end position="287"/>
    </location>
</feature>
<reference evidence="4 5" key="1">
    <citation type="submission" date="2024-09" db="EMBL/GenBank/DDBJ databases">
        <authorList>
            <person name="Sun Q."/>
            <person name="Mori K."/>
        </authorList>
    </citation>
    <scope>NUCLEOTIDE SEQUENCE [LARGE SCALE GENOMIC DNA]</scope>
    <source>
        <strain evidence="4 5">TISTR 2452</strain>
    </source>
</reference>
<dbReference type="Pfam" id="PF22725">
    <property type="entry name" value="GFO_IDH_MocA_C3"/>
    <property type="match status" value="1"/>
</dbReference>
<keyword evidence="5" id="KW-1185">Reference proteome</keyword>
<protein>
    <submittedName>
        <fullName evidence="4">Gfo/Idh/MocA family protein</fullName>
    </submittedName>
</protein>
<dbReference type="SUPFAM" id="SSF55347">
    <property type="entry name" value="Glyceraldehyde-3-phosphate dehydrogenase-like, C-terminal domain"/>
    <property type="match status" value="1"/>
</dbReference>
<comment type="caution">
    <text evidence="4">The sequence shown here is derived from an EMBL/GenBank/DDBJ whole genome shotgun (WGS) entry which is preliminary data.</text>
</comment>
<dbReference type="Gene3D" id="3.30.360.10">
    <property type="entry name" value="Dihydrodipicolinate Reductase, domain 2"/>
    <property type="match status" value="1"/>
</dbReference>
<dbReference type="Pfam" id="PF01408">
    <property type="entry name" value="GFO_IDH_MocA"/>
    <property type="match status" value="1"/>
</dbReference>
<evidence type="ECO:0000313" key="4">
    <source>
        <dbReference type="EMBL" id="MFB9328664.1"/>
    </source>
</evidence>
<sequence>MRTLNVGMIGGGFMGKAHSLAYAGMPMFFWPAPAIPFRKTVVDIRDDLAQEAAARYGFESYASDWRKVVEDPSIDIIDIVTPNNTHAEIAIAAAKAGKHIISEKPLARTTEEAKQMLDAVTAAGVKHMVAFNYRRTPAVALAKKYIEEGAIGRVLNFRGTYLQDWSADPNSPLSWRFRKDIAGSGTLGDIGTHVIDFARYLVGEITEVMGTAQTWIKERPVSSGPVDKLGTVKASGDVKKGAVDVDDEISTLLRFENGAVGSIEATRNAWGRNNFLTFEIHGEKGSIAFNYERRDELQVCFADDPDDRRGFRTIYTGPAHPNGSALWPIPALGIGYGETKIIEAHDFISAIVNDTDVSPNFHDGYRIHVISDAIMASAKSGTWVKTVE</sequence>
<dbReference type="InterPro" id="IPR055170">
    <property type="entry name" value="GFO_IDH_MocA-like_dom"/>
</dbReference>
<dbReference type="PANTHER" id="PTHR43818">
    <property type="entry name" value="BCDNA.GH03377"/>
    <property type="match status" value="1"/>
</dbReference>